<feature type="compositionally biased region" description="Polar residues" evidence="1">
    <location>
        <begin position="159"/>
        <end position="168"/>
    </location>
</feature>
<feature type="region of interest" description="Disordered" evidence="1">
    <location>
        <begin position="133"/>
        <end position="294"/>
    </location>
</feature>
<sequence>MHLHSVIGTASAIYLAAVIQTPAEGSGIKKLLQKSISKSKDGWGQLVDDEPRDSSTMDHPMDAAPGDFRAKPHRRISLRRSKKKSREDFLLDDDENENSSKMNSSPESSDITSSSRTALSKLNFFRKSTRKGDGQVLITEEPDEASMMRPSLGPRRSTGLRSTNNSPRSVGDQLGAEVADASGVPKDAKKKRSRVGQMFKSFTSRDKGAVATGQEEYKHSEGEDDEDFTEVAGPAPVDSCPTEGSIFRRRRGTWKDKRSLAGEIATGEVEEKKKDEKSKASYDPAKEQEKRDNQVKLKKFVTDKLTWEATDSD</sequence>
<comment type="caution">
    <text evidence="2">The sequence shown here is derived from an EMBL/GenBank/DDBJ whole genome shotgun (WGS) entry which is preliminary data.</text>
</comment>
<feature type="region of interest" description="Disordered" evidence="1">
    <location>
        <begin position="38"/>
        <end position="115"/>
    </location>
</feature>
<reference evidence="2 3" key="1">
    <citation type="submission" date="2020-04" db="EMBL/GenBank/DDBJ databases">
        <title>Perkinsus olseni comparative genomics.</title>
        <authorList>
            <person name="Bogema D.R."/>
        </authorList>
    </citation>
    <scope>NUCLEOTIDE SEQUENCE [LARGE SCALE GENOMIC DNA]</scope>
    <source>
        <strain evidence="2">ATCC PRA-205</strain>
    </source>
</reference>
<evidence type="ECO:0000313" key="2">
    <source>
        <dbReference type="EMBL" id="KAF4740811.1"/>
    </source>
</evidence>
<evidence type="ECO:0000256" key="1">
    <source>
        <dbReference type="SAM" id="MobiDB-lite"/>
    </source>
</evidence>
<feature type="compositionally biased region" description="Basic and acidic residues" evidence="1">
    <location>
        <begin position="269"/>
        <end position="294"/>
    </location>
</feature>
<protein>
    <submittedName>
        <fullName evidence="2">Uncharacterized protein</fullName>
    </submittedName>
</protein>
<feature type="compositionally biased region" description="Basic residues" evidence="1">
    <location>
        <begin position="71"/>
        <end position="84"/>
    </location>
</feature>
<proteinExistence type="predicted"/>
<dbReference type="Proteomes" id="UP000574390">
    <property type="component" value="Unassembled WGS sequence"/>
</dbReference>
<organism evidence="2 3">
    <name type="scientific">Perkinsus olseni</name>
    <name type="common">Perkinsus atlanticus</name>
    <dbReference type="NCBI Taxonomy" id="32597"/>
    <lineage>
        <taxon>Eukaryota</taxon>
        <taxon>Sar</taxon>
        <taxon>Alveolata</taxon>
        <taxon>Perkinsozoa</taxon>
        <taxon>Perkinsea</taxon>
        <taxon>Perkinsida</taxon>
        <taxon>Perkinsidae</taxon>
        <taxon>Perkinsus</taxon>
    </lineage>
</organism>
<gene>
    <name evidence="2" type="ORF">FOZ62_004348</name>
</gene>
<dbReference type="AlphaFoldDB" id="A0A7J6T743"/>
<dbReference type="EMBL" id="JABANM010009507">
    <property type="protein sequence ID" value="KAF4740811.1"/>
    <property type="molecule type" value="Genomic_DNA"/>
</dbReference>
<feature type="compositionally biased region" description="Low complexity" evidence="1">
    <location>
        <begin position="99"/>
        <end position="115"/>
    </location>
</feature>
<name>A0A7J6T743_PEROL</name>
<evidence type="ECO:0000313" key="3">
    <source>
        <dbReference type="Proteomes" id="UP000574390"/>
    </source>
</evidence>
<accession>A0A7J6T743</accession>
<feature type="compositionally biased region" description="Basic and acidic residues" evidence="1">
    <location>
        <begin position="52"/>
        <end position="61"/>
    </location>
</feature>